<name>A0A955I8J2_9BACT</name>
<dbReference type="CDD" id="cd02440">
    <property type="entry name" value="AdoMet_MTases"/>
    <property type="match status" value="1"/>
</dbReference>
<gene>
    <name evidence="2" type="ORF">KC685_00780</name>
</gene>
<dbReference type="GO" id="GO:0008757">
    <property type="term" value="F:S-adenosylmethionine-dependent methyltransferase activity"/>
    <property type="evidence" value="ECO:0007669"/>
    <property type="project" value="InterPro"/>
</dbReference>
<evidence type="ECO:0000313" key="2">
    <source>
        <dbReference type="EMBL" id="MCA9376438.1"/>
    </source>
</evidence>
<keyword evidence="2" id="KW-0808">Transferase</keyword>
<dbReference type="EMBL" id="JAGQLN010000002">
    <property type="protein sequence ID" value="MCA9376438.1"/>
    <property type="molecule type" value="Genomic_DNA"/>
</dbReference>
<accession>A0A955I8J2</accession>
<reference evidence="2" key="2">
    <citation type="journal article" date="2021" name="Microbiome">
        <title>Successional dynamics and alternative stable states in a saline activated sludge microbial community over 9 years.</title>
        <authorList>
            <person name="Wang Y."/>
            <person name="Ye J."/>
            <person name="Ju F."/>
            <person name="Liu L."/>
            <person name="Boyd J.A."/>
            <person name="Deng Y."/>
            <person name="Parks D.H."/>
            <person name="Jiang X."/>
            <person name="Yin X."/>
            <person name="Woodcroft B.J."/>
            <person name="Tyson G.W."/>
            <person name="Hugenholtz P."/>
            <person name="Polz M.F."/>
            <person name="Zhang T."/>
        </authorList>
    </citation>
    <scope>NUCLEOTIDE SEQUENCE</scope>
    <source>
        <strain evidence="2">HKST-UBA17</strain>
    </source>
</reference>
<keyword evidence="2" id="KW-0489">Methyltransferase</keyword>
<comment type="caution">
    <text evidence="2">The sequence shown here is derived from an EMBL/GenBank/DDBJ whole genome shotgun (WGS) entry which is preliminary data.</text>
</comment>
<dbReference type="SUPFAM" id="SSF53335">
    <property type="entry name" value="S-adenosyl-L-methionine-dependent methyltransferases"/>
    <property type="match status" value="1"/>
</dbReference>
<dbReference type="Proteomes" id="UP000741282">
    <property type="component" value="Unassembled WGS sequence"/>
</dbReference>
<evidence type="ECO:0000313" key="3">
    <source>
        <dbReference type="Proteomes" id="UP000741282"/>
    </source>
</evidence>
<dbReference type="Gene3D" id="3.40.50.150">
    <property type="entry name" value="Vaccinia Virus protein VP39"/>
    <property type="match status" value="1"/>
</dbReference>
<dbReference type="InterPro" id="IPR013216">
    <property type="entry name" value="Methyltransf_11"/>
</dbReference>
<dbReference type="GO" id="GO:0032259">
    <property type="term" value="P:methylation"/>
    <property type="evidence" value="ECO:0007669"/>
    <property type="project" value="UniProtKB-KW"/>
</dbReference>
<reference evidence="2" key="1">
    <citation type="submission" date="2020-04" db="EMBL/GenBank/DDBJ databases">
        <authorList>
            <person name="Zhang T."/>
        </authorList>
    </citation>
    <scope>NUCLEOTIDE SEQUENCE</scope>
    <source>
        <strain evidence="2">HKST-UBA17</strain>
    </source>
</reference>
<protein>
    <submittedName>
        <fullName evidence="2">Class I SAM-dependent methyltransferase</fullName>
    </submittedName>
</protein>
<dbReference type="InterPro" id="IPR029063">
    <property type="entry name" value="SAM-dependent_MTases_sf"/>
</dbReference>
<dbReference type="Pfam" id="PF08241">
    <property type="entry name" value="Methyltransf_11"/>
    <property type="match status" value="1"/>
</dbReference>
<proteinExistence type="predicted"/>
<sequence>MKELKATPEIENFEGKYIESGMVGQKLVEGYFNSISKLLHKIPKGDIKSALEIGAGAGHSSVRLIEMLGTKVQFQASEYVPKLVTQLKEKLPTNTQVIQESVYELQREDDSIDLVFLLEVLEHLDYPVDALQEIKRVGKFLILGVPREPIWRILNMTRLKYLRDLGNTPGHFNHWSRNGVVKFVEQHYGEVIAIENPLPWTLLLAKRR</sequence>
<evidence type="ECO:0000259" key="1">
    <source>
        <dbReference type="Pfam" id="PF08241"/>
    </source>
</evidence>
<organism evidence="2 3">
    <name type="scientific">Candidatus Dojkabacteria bacterium</name>
    <dbReference type="NCBI Taxonomy" id="2099670"/>
    <lineage>
        <taxon>Bacteria</taxon>
        <taxon>Candidatus Dojkabacteria</taxon>
    </lineage>
</organism>
<dbReference type="AlphaFoldDB" id="A0A955I8J2"/>
<feature type="domain" description="Methyltransferase type 11" evidence="1">
    <location>
        <begin position="51"/>
        <end position="138"/>
    </location>
</feature>